<evidence type="ECO:0000256" key="1">
    <source>
        <dbReference type="SAM" id="Phobius"/>
    </source>
</evidence>
<feature type="transmembrane region" description="Helical" evidence="1">
    <location>
        <begin position="452"/>
        <end position="476"/>
    </location>
</feature>
<reference evidence="2" key="1">
    <citation type="submission" date="2021-02" db="EMBL/GenBank/DDBJ databases">
        <authorList>
            <person name="Dougan E. K."/>
            <person name="Rhodes N."/>
            <person name="Thang M."/>
            <person name="Chan C."/>
        </authorList>
    </citation>
    <scope>NUCLEOTIDE SEQUENCE</scope>
</reference>
<evidence type="ECO:0008006" key="4">
    <source>
        <dbReference type="Google" id="ProtNLM"/>
    </source>
</evidence>
<organism evidence="2 3">
    <name type="scientific">Symbiodinium natans</name>
    <dbReference type="NCBI Taxonomy" id="878477"/>
    <lineage>
        <taxon>Eukaryota</taxon>
        <taxon>Sar</taxon>
        <taxon>Alveolata</taxon>
        <taxon>Dinophyceae</taxon>
        <taxon>Suessiales</taxon>
        <taxon>Symbiodiniaceae</taxon>
        <taxon>Symbiodinium</taxon>
    </lineage>
</organism>
<name>A0A812N7L5_9DINO</name>
<evidence type="ECO:0000313" key="2">
    <source>
        <dbReference type="EMBL" id="CAE7275273.1"/>
    </source>
</evidence>
<sequence>MEDVSRVGSMTSKGSSIESSVVLSERSLKVEMPPELLRGVYLHECLAQWGKHWASSDTVERASDVRLSRPTQRIDNFLSHDWKTSRWLKLAALLVVFNSRAAAVGTLLVSVGVGILRASHVLPDEAWTVAIGHATWVCIFFGWQRLRSFCRPRTVFLDKLCIAQHDVALKEQGILGLAAFLAIADELTVLWSPRTLQRLWCVYEISTFLRRPEKRKQVKVMPVKLALLLCVNSLSWFVVAGGYSVISNKSSREVTWTRTLLGSLCMCFAAVFLPWTYYVGIGMMEDLSTLPKQLSNFRIQDAESTCCSRRHIHPETQQVVPCDRELVFATLQQWFGRPGDAPGKYLVDFNLLVRKELAPSVLKSVGRDHLPVWYTLYMAVSGSTPFLSDCISLLAKGPPANLSSGGTVIWGTRTFISFAYVPVLAILATRLNLCFCWHGFRMAHHSACRSRFCLAVLLSQLGVIIIATFWALFFISSNHVEASSWIPIVPFLLLLATTAILFRTGCI</sequence>
<feature type="transmembrane region" description="Helical" evidence="1">
    <location>
        <begin position="258"/>
        <end position="278"/>
    </location>
</feature>
<feature type="transmembrane region" description="Helical" evidence="1">
    <location>
        <begin position="225"/>
        <end position="246"/>
    </location>
</feature>
<comment type="caution">
    <text evidence="2">The sequence shown here is derived from an EMBL/GenBank/DDBJ whole genome shotgun (WGS) entry which is preliminary data.</text>
</comment>
<feature type="transmembrane region" description="Helical" evidence="1">
    <location>
        <begin position="126"/>
        <end position="143"/>
    </location>
</feature>
<keyword evidence="1" id="KW-1133">Transmembrane helix</keyword>
<keyword evidence="1" id="KW-0472">Membrane</keyword>
<proteinExistence type="predicted"/>
<keyword evidence="1" id="KW-0812">Transmembrane</keyword>
<keyword evidence="3" id="KW-1185">Reference proteome</keyword>
<protein>
    <recommendedName>
        <fullName evidence="4">Transmembrane protein</fullName>
    </recommendedName>
</protein>
<evidence type="ECO:0000313" key="3">
    <source>
        <dbReference type="Proteomes" id="UP000604046"/>
    </source>
</evidence>
<feature type="transmembrane region" description="Helical" evidence="1">
    <location>
        <begin position="415"/>
        <end position="440"/>
    </location>
</feature>
<dbReference type="EMBL" id="CAJNDS010001735">
    <property type="protein sequence ID" value="CAE7275273.1"/>
    <property type="molecule type" value="Genomic_DNA"/>
</dbReference>
<dbReference type="AlphaFoldDB" id="A0A812N7L5"/>
<feature type="transmembrane region" description="Helical" evidence="1">
    <location>
        <begin position="482"/>
        <end position="502"/>
    </location>
</feature>
<feature type="transmembrane region" description="Helical" evidence="1">
    <location>
        <begin position="90"/>
        <end position="114"/>
    </location>
</feature>
<gene>
    <name evidence="2" type="ORF">SNAT2548_LOCUS14604</name>
</gene>
<feature type="transmembrane region" description="Helical" evidence="1">
    <location>
        <begin position="372"/>
        <end position="395"/>
    </location>
</feature>
<dbReference type="Proteomes" id="UP000604046">
    <property type="component" value="Unassembled WGS sequence"/>
</dbReference>
<accession>A0A812N7L5</accession>
<dbReference type="OrthoDB" id="413932at2759"/>